<reference evidence="3" key="1">
    <citation type="submission" date="2024-05" db="EMBL/GenBank/DDBJ databases">
        <title>Isolation and characterization of Sporomusa carbonis sp. nov., a carboxydotrophic hydrogenogen in the genus of Sporomusa isolated from a charcoal burning pile.</title>
        <authorList>
            <person name="Boeer T."/>
            <person name="Rosenbaum F."/>
            <person name="Eysell L."/>
            <person name="Mueller V."/>
            <person name="Daniel R."/>
            <person name="Poehlein A."/>
        </authorList>
    </citation>
    <scope>NUCLEOTIDE SEQUENCE [LARGE SCALE GENOMIC DNA]</scope>
    <source>
        <strain evidence="3">DSM 3132</strain>
    </source>
</reference>
<dbReference type="EMBL" id="CP155571">
    <property type="protein sequence ID" value="XFO75067.1"/>
    <property type="molecule type" value="Genomic_DNA"/>
</dbReference>
<sequence>MEKLSFAIIGAGRVGAVFAAGLRKCGYRLAGIASRTPASAAELAERFNVPWSVNPAEIAKRAEIVFIMTLDRCIGHVAEEIARQGGWHKDQYVYHASGALPADILAAAGQQGAFIGALHPLQSFAGGGNKDCLSGVCFAVDGGTDAICLAKDIVRDLGGYSFFVPQEKRALYHAAACIASNYLVVLMHYAVNLFQQLGLSAEKATTALMPLLQGTLDNLANKGTDKALTGPIARGDANTVAAHLTILAQSDPNTERLYRQLGLHTLLLVQKMDCLEWAKLYDLLRNNGEGKITKLYQDEECK</sequence>
<evidence type="ECO:0000259" key="1">
    <source>
        <dbReference type="Pfam" id="PF10727"/>
    </source>
</evidence>
<dbReference type="RefSeq" id="WP_093798061.1">
    <property type="nucleotide sequence ID" value="NZ_CP155571.1"/>
</dbReference>
<dbReference type="Gene3D" id="3.40.50.720">
    <property type="entry name" value="NAD(P)-binding Rossmann-like Domain"/>
    <property type="match status" value="1"/>
</dbReference>
<organism evidence="3 4">
    <name type="scientific">Sporomusa acidovorans (strain ATCC 49682 / DSM 3132 / Mol)</name>
    <dbReference type="NCBI Taxonomy" id="1123286"/>
    <lineage>
        <taxon>Bacteria</taxon>
        <taxon>Bacillati</taxon>
        <taxon>Bacillota</taxon>
        <taxon>Negativicutes</taxon>
        <taxon>Selenomonadales</taxon>
        <taxon>Sporomusaceae</taxon>
        <taxon>Sporomusa</taxon>
    </lineage>
</organism>
<proteinExistence type="predicted"/>
<dbReference type="Pfam" id="PF10728">
    <property type="entry name" value="DUF2520"/>
    <property type="match status" value="1"/>
</dbReference>
<dbReference type="InterPro" id="IPR036291">
    <property type="entry name" value="NAD(P)-bd_dom_sf"/>
</dbReference>
<evidence type="ECO:0000259" key="2">
    <source>
        <dbReference type="Pfam" id="PF10728"/>
    </source>
</evidence>
<dbReference type="PANTHER" id="PTHR40459:SF1">
    <property type="entry name" value="CONSERVED HYPOTHETICAL ALANINE AND LEUCINE RICH PROTEIN"/>
    <property type="match status" value="1"/>
</dbReference>
<feature type="domain" description="DUF2520" evidence="2">
    <location>
        <begin position="136"/>
        <end position="264"/>
    </location>
</feature>
<dbReference type="PANTHER" id="PTHR40459">
    <property type="entry name" value="CONSERVED HYPOTHETICAL ALANINE AND LEUCINE RICH PROTEIN"/>
    <property type="match status" value="1"/>
</dbReference>
<dbReference type="InterPro" id="IPR008927">
    <property type="entry name" value="6-PGluconate_DH-like_C_sf"/>
</dbReference>
<dbReference type="InterPro" id="IPR018931">
    <property type="entry name" value="DUF2520"/>
</dbReference>
<name>A0ABZ3J9G1_SPOA4</name>
<keyword evidence="4" id="KW-1185">Reference proteome</keyword>
<gene>
    <name evidence="3" type="ORF">SPACI_051820</name>
</gene>
<dbReference type="Gene3D" id="1.10.1040.20">
    <property type="entry name" value="ProC-like, C-terminal domain"/>
    <property type="match status" value="1"/>
</dbReference>
<dbReference type="Proteomes" id="UP000216052">
    <property type="component" value="Chromosome"/>
</dbReference>
<accession>A0ABZ3J9G1</accession>
<feature type="domain" description="Putative oxidoreductase/dehydrogenase Rossmann-like" evidence="1">
    <location>
        <begin position="3"/>
        <end position="120"/>
    </location>
</feature>
<evidence type="ECO:0000313" key="4">
    <source>
        <dbReference type="Proteomes" id="UP000216052"/>
    </source>
</evidence>
<dbReference type="SUPFAM" id="SSF51735">
    <property type="entry name" value="NAD(P)-binding Rossmann-fold domains"/>
    <property type="match status" value="1"/>
</dbReference>
<dbReference type="Pfam" id="PF10727">
    <property type="entry name" value="Rossmann-like"/>
    <property type="match status" value="1"/>
</dbReference>
<dbReference type="SUPFAM" id="SSF48179">
    <property type="entry name" value="6-phosphogluconate dehydrogenase C-terminal domain-like"/>
    <property type="match status" value="1"/>
</dbReference>
<evidence type="ECO:0008006" key="5">
    <source>
        <dbReference type="Google" id="ProtNLM"/>
    </source>
</evidence>
<dbReference type="InterPro" id="IPR037108">
    <property type="entry name" value="TM1727-like_C_sf"/>
</dbReference>
<protein>
    <recommendedName>
        <fullName evidence="5">DUF2520 domain-containing protein</fullName>
    </recommendedName>
</protein>
<evidence type="ECO:0000313" key="3">
    <source>
        <dbReference type="EMBL" id="XFO75067.1"/>
    </source>
</evidence>
<dbReference type="InterPro" id="IPR019665">
    <property type="entry name" value="OxRdtase/DH_put_Rossmann_dom"/>
</dbReference>